<protein>
    <submittedName>
        <fullName evidence="1">Uncharacterized protein</fullName>
    </submittedName>
</protein>
<proteinExistence type="predicted"/>
<keyword evidence="2" id="KW-1185">Reference proteome</keyword>
<sequence length="61" mass="6797">LCGILKKGASVERVTIEPRVTIKSVSSMNTFIPELLIREWARRTSDRFGKAIEVLPVHGCS</sequence>
<accession>A0A1E5W5X1</accession>
<dbReference type="Proteomes" id="UP000095767">
    <property type="component" value="Unassembled WGS sequence"/>
</dbReference>
<evidence type="ECO:0000313" key="1">
    <source>
        <dbReference type="EMBL" id="OEL32678.1"/>
    </source>
</evidence>
<evidence type="ECO:0000313" key="2">
    <source>
        <dbReference type="Proteomes" id="UP000095767"/>
    </source>
</evidence>
<gene>
    <name evidence="1" type="ORF">BAE44_0006297</name>
</gene>
<organism evidence="1 2">
    <name type="scientific">Dichanthelium oligosanthes</name>
    <dbReference type="NCBI Taxonomy" id="888268"/>
    <lineage>
        <taxon>Eukaryota</taxon>
        <taxon>Viridiplantae</taxon>
        <taxon>Streptophyta</taxon>
        <taxon>Embryophyta</taxon>
        <taxon>Tracheophyta</taxon>
        <taxon>Spermatophyta</taxon>
        <taxon>Magnoliopsida</taxon>
        <taxon>Liliopsida</taxon>
        <taxon>Poales</taxon>
        <taxon>Poaceae</taxon>
        <taxon>PACMAD clade</taxon>
        <taxon>Panicoideae</taxon>
        <taxon>Panicodae</taxon>
        <taxon>Paniceae</taxon>
        <taxon>Dichantheliinae</taxon>
        <taxon>Dichanthelium</taxon>
    </lineage>
</organism>
<feature type="non-terminal residue" evidence="1">
    <location>
        <position position="1"/>
    </location>
</feature>
<name>A0A1E5W5X1_9POAL</name>
<comment type="caution">
    <text evidence="1">The sequence shown here is derived from an EMBL/GenBank/DDBJ whole genome shotgun (WGS) entry which is preliminary data.</text>
</comment>
<dbReference type="STRING" id="888268.A0A1E5W5X1"/>
<reference evidence="1 2" key="1">
    <citation type="submission" date="2016-09" db="EMBL/GenBank/DDBJ databases">
        <title>The draft genome of Dichanthelium oligosanthes: A C3 panicoid grass species.</title>
        <authorList>
            <person name="Studer A.J."/>
            <person name="Schnable J.C."/>
            <person name="Brutnell T.P."/>
        </authorList>
    </citation>
    <scope>NUCLEOTIDE SEQUENCE [LARGE SCALE GENOMIC DNA]</scope>
    <source>
        <strain evidence="2">cv. Kellogg 1175</strain>
        <tissue evidence="1">Leaf</tissue>
    </source>
</reference>
<dbReference type="EMBL" id="LWDX02020568">
    <property type="protein sequence ID" value="OEL32678.1"/>
    <property type="molecule type" value="Genomic_DNA"/>
</dbReference>
<dbReference type="AlphaFoldDB" id="A0A1E5W5X1"/>